<dbReference type="InterPro" id="IPR013078">
    <property type="entry name" value="His_Pase_superF_clade-1"/>
</dbReference>
<feature type="binding site" evidence="2">
    <location>
        <begin position="7"/>
        <end position="14"/>
    </location>
    <ligand>
        <name>substrate</name>
    </ligand>
</feature>
<protein>
    <submittedName>
        <fullName evidence="3">Histidine phosphatase family protein</fullName>
    </submittedName>
</protein>
<dbReference type="GO" id="GO:0016791">
    <property type="term" value="F:phosphatase activity"/>
    <property type="evidence" value="ECO:0007669"/>
    <property type="project" value="TreeGrafter"/>
</dbReference>
<dbReference type="PANTHER" id="PTHR48100:SF59">
    <property type="entry name" value="ADENOSYLCOBALAMIN_ALPHA-RIBAZOLE PHOSPHATASE"/>
    <property type="match status" value="1"/>
</dbReference>
<name>A0AAW6UAU0_9MOLU</name>
<dbReference type="GO" id="GO:0005737">
    <property type="term" value="C:cytoplasm"/>
    <property type="evidence" value="ECO:0007669"/>
    <property type="project" value="TreeGrafter"/>
</dbReference>
<dbReference type="InterPro" id="IPR050275">
    <property type="entry name" value="PGM_Phosphatase"/>
</dbReference>
<dbReference type="Proteomes" id="UP001431532">
    <property type="component" value="Unassembled WGS sequence"/>
</dbReference>
<reference evidence="3" key="1">
    <citation type="submission" date="2023-05" db="EMBL/GenBank/DDBJ databases">
        <title>Mariniplasma microaerophilum sp. nov., a novel anaerobic mollicute isolated from terrestrial mud volcano, Taman Peninsula, Russia.</title>
        <authorList>
            <person name="Khomyakova M.A."/>
            <person name="Merkel A.Y."/>
            <person name="Slobodkin A.I."/>
        </authorList>
    </citation>
    <scope>NUCLEOTIDE SEQUENCE</scope>
    <source>
        <strain evidence="3">M4Ah</strain>
    </source>
</reference>
<dbReference type="AlphaFoldDB" id="A0AAW6UAU0"/>
<gene>
    <name evidence="3" type="ORF">QJ521_00625</name>
</gene>
<feature type="binding site" evidence="2">
    <location>
        <position position="59"/>
    </location>
    <ligand>
        <name>substrate</name>
    </ligand>
</feature>
<dbReference type="Gene3D" id="3.40.50.1240">
    <property type="entry name" value="Phosphoglycerate mutase-like"/>
    <property type="match status" value="1"/>
</dbReference>
<evidence type="ECO:0000256" key="2">
    <source>
        <dbReference type="PIRSR" id="PIRSR613078-2"/>
    </source>
</evidence>
<feature type="active site" description="Tele-phosphohistidine intermediate" evidence="1">
    <location>
        <position position="8"/>
    </location>
</feature>
<keyword evidence="4" id="KW-1185">Reference proteome</keyword>
<accession>A0AAW6UAU0</accession>
<comment type="caution">
    <text evidence="3">The sequence shown here is derived from an EMBL/GenBank/DDBJ whole genome shotgun (WGS) entry which is preliminary data.</text>
</comment>
<dbReference type="PANTHER" id="PTHR48100">
    <property type="entry name" value="BROAD-SPECIFICITY PHOSPHATASE YOR283W-RELATED"/>
    <property type="match status" value="1"/>
</dbReference>
<organism evidence="3 4">
    <name type="scientific">Peloplasma aerotolerans</name>
    <dbReference type="NCBI Taxonomy" id="3044389"/>
    <lineage>
        <taxon>Bacteria</taxon>
        <taxon>Bacillati</taxon>
        <taxon>Mycoplasmatota</taxon>
        <taxon>Mollicutes</taxon>
        <taxon>Acholeplasmatales</taxon>
        <taxon>Acholeplasmataceae</taxon>
        <taxon>Peloplasma</taxon>
    </lineage>
</organism>
<proteinExistence type="predicted"/>
<dbReference type="CDD" id="cd07067">
    <property type="entry name" value="HP_PGM_like"/>
    <property type="match status" value="1"/>
</dbReference>
<dbReference type="RefSeq" id="WP_282838448.1">
    <property type="nucleotide sequence ID" value="NZ_JASCXW010000001.1"/>
</dbReference>
<dbReference type="PROSITE" id="PS00175">
    <property type="entry name" value="PG_MUTASE"/>
    <property type="match status" value="1"/>
</dbReference>
<dbReference type="SMART" id="SM00855">
    <property type="entry name" value="PGAM"/>
    <property type="match status" value="1"/>
</dbReference>
<sequence>MILAMVRHGQTFFNEKGLVQGRVDNPLNETGKEQARTLGKLLKQKGETFDMIASSPLSRSLETAYILSRELQMNQPIFVDHAFVERDFYHLDGTPVETAMPFVRQENYTFERYETDQMLVKRVTKGLDRFYHMHSDKKVLFVAHSHVIKAVRKRIDPEKYSFADLIKNGDILYFEVKDGNIKVID</sequence>
<feature type="active site" description="Proton donor/acceptor" evidence="1">
    <location>
        <position position="85"/>
    </location>
</feature>
<dbReference type="EMBL" id="JASCXW010000001">
    <property type="protein sequence ID" value="MDI6452053.1"/>
    <property type="molecule type" value="Genomic_DNA"/>
</dbReference>
<dbReference type="InterPro" id="IPR029033">
    <property type="entry name" value="His_PPase_superfam"/>
</dbReference>
<dbReference type="InterPro" id="IPR001345">
    <property type="entry name" value="PG/BPGM_mutase_AS"/>
</dbReference>
<dbReference type="SUPFAM" id="SSF53254">
    <property type="entry name" value="Phosphoglycerate mutase-like"/>
    <property type="match status" value="1"/>
</dbReference>
<evidence type="ECO:0000256" key="1">
    <source>
        <dbReference type="PIRSR" id="PIRSR613078-1"/>
    </source>
</evidence>
<evidence type="ECO:0000313" key="4">
    <source>
        <dbReference type="Proteomes" id="UP001431532"/>
    </source>
</evidence>
<dbReference type="Pfam" id="PF00300">
    <property type="entry name" value="His_Phos_1"/>
    <property type="match status" value="1"/>
</dbReference>
<evidence type="ECO:0000313" key="3">
    <source>
        <dbReference type="EMBL" id="MDI6452053.1"/>
    </source>
</evidence>